<evidence type="ECO:0000313" key="8">
    <source>
        <dbReference type="EMBL" id="SHJ37785.1"/>
    </source>
</evidence>
<name>A0A1M6ITN2_9FLAO</name>
<evidence type="ECO:0000313" key="9">
    <source>
        <dbReference type="Proteomes" id="UP000184231"/>
    </source>
</evidence>
<dbReference type="PANTHER" id="PTHR42693:SF42">
    <property type="entry name" value="ARYLSULFATASE G"/>
    <property type="match status" value="1"/>
</dbReference>
<dbReference type="GO" id="GO:0004065">
    <property type="term" value="F:arylsulfatase activity"/>
    <property type="evidence" value="ECO:0007669"/>
    <property type="project" value="TreeGrafter"/>
</dbReference>
<evidence type="ECO:0000256" key="5">
    <source>
        <dbReference type="ARBA" id="ARBA00022801"/>
    </source>
</evidence>
<evidence type="ECO:0000256" key="6">
    <source>
        <dbReference type="ARBA" id="ARBA00022837"/>
    </source>
</evidence>
<dbReference type="RefSeq" id="WP_072764960.1">
    <property type="nucleotide sequence ID" value="NZ_FQYX01000019.1"/>
</dbReference>
<dbReference type="CDD" id="cd16155">
    <property type="entry name" value="sulfatase_like"/>
    <property type="match status" value="1"/>
</dbReference>
<feature type="domain" description="Sulfatase N-terminal" evidence="7">
    <location>
        <begin position="37"/>
        <end position="380"/>
    </location>
</feature>
<dbReference type="STRING" id="558155.SAMN04487911_11914"/>
<evidence type="ECO:0000259" key="7">
    <source>
        <dbReference type="Pfam" id="PF00884"/>
    </source>
</evidence>
<dbReference type="GO" id="GO:0046872">
    <property type="term" value="F:metal ion binding"/>
    <property type="evidence" value="ECO:0007669"/>
    <property type="project" value="UniProtKB-KW"/>
</dbReference>
<dbReference type="Gene3D" id="3.40.720.10">
    <property type="entry name" value="Alkaline Phosphatase, subunit A"/>
    <property type="match status" value="1"/>
</dbReference>
<dbReference type="InterPro" id="IPR050738">
    <property type="entry name" value="Sulfatase"/>
</dbReference>
<dbReference type="PANTHER" id="PTHR42693">
    <property type="entry name" value="ARYLSULFATASE FAMILY MEMBER"/>
    <property type="match status" value="1"/>
</dbReference>
<dbReference type="Proteomes" id="UP000184231">
    <property type="component" value="Unassembled WGS sequence"/>
</dbReference>
<dbReference type="EMBL" id="FQYX01000019">
    <property type="protein sequence ID" value="SHJ37785.1"/>
    <property type="molecule type" value="Genomic_DNA"/>
</dbReference>
<keyword evidence="9" id="KW-1185">Reference proteome</keyword>
<dbReference type="AlphaFoldDB" id="A0A1M6ITN2"/>
<dbReference type="PROSITE" id="PS51257">
    <property type="entry name" value="PROKAR_LIPOPROTEIN"/>
    <property type="match status" value="1"/>
</dbReference>
<dbReference type="OrthoDB" id="9762324at2"/>
<keyword evidence="6" id="KW-0106">Calcium</keyword>
<evidence type="ECO:0000256" key="4">
    <source>
        <dbReference type="ARBA" id="ARBA00022729"/>
    </source>
</evidence>
<protein>
    <submittedName>
        <fullName evidence="8">Arylsulfatase A</fullName>
    </submittedName>
</protein>
<dbReference type="InterPro" id="IPR000917">
    <property type="entry name" value="Sulfatase_N"/>
</dbReference>
<proteinExistence type="inferred from homology"/>
<dbReference type="Pfam" id="PF00884">
    <property type="entry name" value="Sulfatase"/>
    <property type="match status" value="1"/>
</dbReference>
<keyword evidence="5" id="KW-0378">Hydrolase</keyword>
<keyword evidence="4" id="KW-0732">Signal</keyword>
<sequence>MIRNFFLLFCVGILLSSCKNGNSRKDIVENGQNTGKPNIIFLFSDDQSFKDVHKLGNPEVQTPTMDKFVTEGTTFTHAYNMGGWNGAICVASRAMIISGRSLWRAQQISHQYAQNLELDKTWPRLMQTAGYDTYMTGKWHVEAKPKDIFNYVGHVLRGMPHDTAEGYNRPQSVHDTIWKPWKKEFGGYWQGGRHWSELVKDDAVAFLDSAAIRKKPFFMYVAFNAPHDPRQAPKEYVDRYPLENIKVPDSYMALYPYAETMGAGPDLRDEKLAPFPRTEYAVKVNKQEYYAITSHLDDQLKDIMMALEQSGQKENTYIFYSSDHGLACGEHGLMGKQNMYDHSVRVPLMVIGPDIPANKKVDSDIYLQDVMATALDLAGVEKPTYVEFNSLMELVKNSGSKAEYDGIYGAYEKASQRMIRKDGYKLIVYPKSGIILLYNLKKDPQELNNIAEVPENAAQIKLLFKELMLLQEKMGDQLDLKPIYDLI</sequence>
<dbReference type="InterPro" id="IPR017850">
    <property type="entry name" value="Alkaline_phosphatase_core_sf"/>
</dbReference>
<organism evidence="8 9">
    <name type="scientific">Arenibacter nanhaiticus</name>
    <dbReference type="NCBI Taxonomy" id="558155"/>
    <lineage>
        <taxon>Bacteria</taxon>
        <taxon>Pseudomonadati</taxon>
        <taxon>Bacteroidota</taxon>
        <taxon>Flavobacteriia</taxon>
        <taxon>Flavobacteriales</taxon>
        <taxon>Flavobacteriaceae</taxon>
        <taxon>Arenibacter</taxon>
    </lineage>
</organism>
<evidence type="ECO:0000256" key="1">
    <source>
        <dbReference type="ARBA" id="ARBA00001913"/>
    </source>
</evidence>
<evidence type="ECO:0000256" key="2">
    <source>
        <dbReference type="ARBA" id="ARBA00008779"/>
    </source>
</evidence>
<evidence type="ECO:0000256" key="3">
    <source>
        <dbReference type="ARBA" id="ARBA00022723"/>
    </source>
</evidence>
<reference evidence="8 9" key="1">
    <citation type="submission" date="2016-11" db="EMBL/GenBank/DDBJ databases">
        <authorList>
            <person name="Jaros S."/>
            <person name="Januszkiewicz K."/>
            <person name="Wedrychowicz H."/>
        </authorList>
    </citation>
    <scope>NUCLEOTIDE SEQUENCE [LARGE SCALE GENOMIC DNA]</scope>
    <source>
        <strain evidence="8 9">CGMCC 1.8863</strain>
    </source>
</reference>
<gene>
    <name evidence="8" type="ORF">SAMN04487911_11914</name>
</gene>
<comment type="similarity">
    <text evidence="2">Belongs to the sulfatase family.</text>
</comment>
<keyword evidence="3" id="KW-0479">Metal-binding</keyword>
<accession>A0A1M6ITN2</accession>
<dbReference type="SUPFAM" id="SSF53649">
    <property type="entry name" value="Alkaline phosphatase-like"/>
    <property type="match status" value="1"/>
</dbReference>
<comment type="cofactor">
    <cofactor evidence="1">
        <name>Ca(2+)</name>
        <dbReference type="ChEBI" id="CHEBI:29108"/>
    </cofactor>
</comment>